<dbReference type="AlphaFoldDB" id="A0AAN9E2X4"/>
<dbReference type="PANTHER" id="PTHR10286">
    <property type="entry name" value="INORGANIC PYROPHOSPHATASE"/>
    <property type="match status" value="1"/>
</dbReference>
<dbReference type="GO" id="GO:0004427">
    <property type="term" value="F:inorganic diphosphate phosphatase activity"/>
    <property type="evidence" value="ECO:0007669"/>
    <property type="project" value="UniProtKB-EC"/>
</dbReference>
<organism evidence="8 9">
    <name type="scientific">Crotalaria pallida</name>
    <name type="common">Smooth rattlebox</name>
    <name type="synonym">Crotalaria striata</name>
    <dbReference type="NCBI Taxonomy" id="3830"/>
    <lineage>
        <taxon>Eukaryota</taxon>
        <taxon>Viridiplantae</taxon>
        <taxon>Streptophyta</taxon>
        <taxon>Embryophyta</taxon>
        <taxon>Tracheophyta</taxon>
        <taxon>Spermatophyta</taxon>
        <taxon>Magnoliopsida</taxon>
        <taxon>eudicotyledons</taxon>
        <taxon>Gunneridae</taxon>
        <taxon>Pentapetalae</taxon>
        <taxon>rosids</taxon>
        <taxon>fabids</taxon>
        <taxon>Fabales</taxon>
        <taxon>Fabaceae</taxon>
        <taxon>Papilionoideae</taxon>
        <taxon>50 kb inversion clade</taxon>
        <taxon>genistoids sensu lato</taxon>
        <taxon>core genistoids</taxon>
        <taxon>Crotalarieae</taxon>
        <taxon>Crotalaria</taxon>
    </lineage>
</organism>
<protein>
    <recommendedName>
        <fullName evidence="3">inorganic diphosphatase</fullName>
        <ecNumber evidence="3">3.6.1.1</ecNumber>
    </recommendedName>
</protein>
<dbReference type="InterPro" id="IPR036649">
    <property type="entry name" value="Pyrophosphatase_sf"/>
</dbReference>
<evidence type="ECO:0000256" key="2">
    <source>
        <dbReference type="ARBA" id="ARBA00006220"/>
    </source>
</evidence>
<gene>
    <name evidence="8" type="ORF">RIF29_40045</name>
</gene>
<keyword evidence="6" id="KW-0460">Magnesium</keyword>
<evidence type="ECO:0000256" key="1">
    <source>
        <dbReference type="ARBA" id="ARBA00001946"/>
    </source>
</evidence>
<dbReference type="Proteomes" id="UP001372338">
    <property type="component" value="Unassembled WGS sequence"/>
</dbReference>
<dbReference type="GO" id="GO:0005737">
    <property type="term" value="C:cytoplasm"/>
    <property type="evidence" value="ECO:0007669"/>
    <property type="project" value="InterPro"/>
</dbReference>
<dbReference type="EMBL" id="JAYWIO010000008">
    <property type="protein sequence ID" value="KAK7245210.1"/>
    <property type="molecule type" value="Genomic_DNA"/>
</dbReference>
<dbReference type="GO" id="GO:0006796">
    <property type="term" value="P:phosphate-containing compound metabolic process"/>
    <property type="evidence" value="ECO:0007669"/>
    <property type="project" value="InterPro"/>
</dbReference>
<keyword evidence="4" id="KW-0479">Metal-binding</keyword>
<accession>A0AAN9E2X4</accession>
<dbReference type="SUPFAM" id="SSF50324">
    <property type="entry name" value="Inorganic pyrophosphatase"/>
    <property type="match status" value="1"/>
</dbReference>
<evidence type="ECO:0000256" key="4">
    <source>
        <dbReference type="ARBA" id="ARBA00022723"/>
    </source>
</evidence>
<evidence type="ECO:0000313" key="9">
    <source>
        <dbReference type="Proteomes" id="UP001372338"/>
    </source>
</evidence>
<proteinExistence type="inferred from homology"/>
<keyword evidence="5" id="KW-0378">Hydrolase</keyword>
<evidence type="ECO:0000256" key="5">
    <source>
        <dbReference type="ARBA" id="ARBA00022801"/>
    </source>
</evidence>
<evidence type="ECO:0000256" key="3">
    <source>
        <dbReference type="ARBA" id="ARBA00012146"/>
    </source>
</evidence>
<name>A0AAN9E2X4_CROPI</name>
<dbReference type="InterPro" id="IPR008162">
    <property type="entry name" value="Pyrophosphatase"/>
</dbReference>
<evidence type="ECO:0000256" key="6">
    <source>
        <dbReference type="ARBA" id="ARBA00022842"/>
    </source>
</evidence>
<comment type="caution">
    <text evidence="8">The sequence shown here is derived from an EMBL/GenBank/DDBJ whole genome shotgun (WGS) entry which is preliminary data.</text>
</comment>
<evidence type="ECO:0000313" key="8">
    <source>
        <dbReference type="EMBL" id="KAK7245210.1"/>
    </source>
</evidence>
<dbReference type="EC" id="3.6.1.1" evidence="3"/>
<reference evidence="8 9" key="1">
    <citation type="submission" date="2024-01" db="EMBL/GenBank/DDBJ databases">
        <title>The genomes of 5 underutilized Papilionoideae crops provide insights into root nodulation and disease resistanc.</title>
        <authorList>
            <person name="Yuan L."/>
        </authorList>
    </citation>
    <scope>NUCLEOTIDE SEQUENCE [LARGE SCALE GENOMIC DNA]</scope>
    <source>
        <strain evidence="8">ZHUSHIDOU_FW_LH</strain>
        <tissue evidence="8">Leaf</tissue>
    </source>
</reference>
<evidence type="ECO:0000256" key="7">
    <source>
        <dbReference type="ARBA" id="ARBA00047820"/>
    </source>
</evidence>
<comment type="similarity">
    <text evidence="2">Belongs to the PPase family.</text>
</comment>
<sequence length="108" mass="12326">MGIGVPRKRRRLKRGMRLSGVKQIGERQRKIGEVLRVKPLAALAMIDERELDRKIVAILLNDPKASLVNDVDDVEKHVHTTSSADREKFEENVRCLSIDLVSFTYCAR</sequence>
<comment type="cofactor">
    <cofactor evidence="1">
        <name>Mg(2+)</name>
        <dbReference type="ChEBI" id="CHEBI:18420"/>
    </cofactor>
</comment>
<dbReference type="Pfam" id="PF00719">
    <property type="entry name" value="Pyrophosphatase"/>
    <property type="match status" value="1"/>
</dbReference>
<comment type="catalytic activity">
    <reaction evidence="7">
        <text>diphosphate + H2O = 2 phosphate + H(+)</text>
        <dbReference type="Rhea" id="RHEA:24576"/>
        <dbReference type="ChEBI" id="CHEBI:15377"/>
        <dbReference type="ChEBI" id="CHEBI:15378"/>
        <dbReference type="ChEBI" id="CHEBI:33019"/>
        <dbReference type="ChEBI" id="CHEBI:43474"/>
        <dbReference type="EC" id="3.6.1.1"/>
    </reaction>
</comment>
<dbReference type="GO" id="GO:0000287">
    <property type="term" value="F:magnesium ion binding"/>
    <property type="evidence" value="ECO:0007669"/>
    <property type="project" value="InterPro"/>
</dbReference>
<keyword evidence="9" id="KW-1185">Reference proteome</keyword>
<dbReference type="Gene3D" id="3.90.80.10">
    <property type="entry name" value="Inorganic pyrophosphatase"/>
    <property type="match status" value="1"/>
</dbReference>